<evidence type="ECO:0000259" key="9">
    <source>
        <dbReference type="Pfam" id="PF07669"/>
    </source>
</evidence>
<dbReference type="Pfam" id="PF07669">
    <property type="entry name" value="Eco57I"/>
    <property type="match status" value="1"/>
</dbReference>
<dbReference type="GO" id="GO:0009307">
    <property type="term" value="P:DNA restriction-modification system"/>
    <property type="evidence" value="ECO:0007669"/>
    <property type="project" value="UniProtKB-KW"/>
</dbReference>
<dbReference type="SUPFAM" id="SSF53335">
    <property type="entry name" value="S-adenosyl-L-methionine-dependent methyltransferases"/>
    <property type="match status" value="1"/>
</dbReference>
<accession>A0A401G225</accession>
<dbReference type="InterPro" id="IPR029063">
    <property type="entry name" value="SAM-dependent_MTases_sf"/>
</dbReference>
<comment type="catalytic activity">
    <reaction evidence="8">
        <text>a 2'-deoxyadenosine in DNA + S-adenosyl-L-methionine = an N(6)-methyl-2'-deoxyadenosine in DNA + S-adenosyl-L-homocysteine + H(+)</text>
        <dbReference type="Rhea" id="RHEA:15197"/>
        <dbReference type="Rhea" id="RHEA-COMP:12418"/>
        <dbReference type="Rhea" id="RHEA-COMP:12419"/>
        <dbReference type="ChEBI" id="CHEBI:15378"/>
        <dbReference type="ChEBI" id="CHEBI:57856"/>
        <dbReference type="ChEBI" id="CHEBI:59789"/>
        <dbReference type="ChEBI" id="CHEBI:90615"/>
        <dbReference type="ChEBI" id="CHEBI:90616"/>
        <dbReference type="EC" id="2.1.1.72"/>
    </reaction>
</comment>
<dbReference type="PROSITE" id="PS00092">
    <property type="entry name" value="N6_MTASE"/>
    <property type="match status" value="1"/>
</dbReference>
<dbReference type="EC" id="2.1.1.72" evidence="2"/>
<dbReference type="PRINTS" id="PR00507">
    <property type="entry name" value="N12N6MTFRASE"/>
</dbReference>
<evidence type="ECO:0000256" key="5">
    <source>
        <dbReference type="ARBA" id="ARBA00022691"/>
    </source>
</evidence>
<dbReference type="Gene3D" id="3.40.50.150">
    <property type="entry name" value="Vaccinia Virus protein VP39"/>
    <property type="match status" value="1"/>
</dbReference>
<feature type="domain" description="Type II methyltransferase M.TaqI-like" evidence="9">
    <location>
        <begin position="607"/>
        <end position="769"/>
    </location>
</feature>
<evidence type="ECO:0000259" key="10">
    <source>
        <dbReference type="Pfam" id="PF12950"/>
    </source>
</evidence>
<dbReference type="Proteomes" id="UP000288096">
    <property type="component" value="Unassembled WGS sequence"/>
</dbReference>
<dbReference type="EMBL" id="BEXT01000001">
    <property type="protein sequence ID" value="GBC63279.1"/>
    <property type="molecule type" value="Genomic_DNA"/>
</dbReference>
<evidence type="ECO:0000256" key="4">
    <source>
        <dbReference type="ARBA" id="ARBA00022679"/>
    </source>
</evidence>
<keyword evidence="7" id="KW-0238">DNA-binding</keyword>
<dbReference type="GO" id="GO:0003677">
    <property type="term" value="F:DNA binding"/>
    <property type="evidence" value="ECO:0007669"/>
    <property type="project" value="UniProtKB-KW"/>
</dbReference>
<name>A0A401G225_9BACT</name>
<sequence length="1169" mass="134883">MQNLFTDSFFRKQKDQLRAELGVDDAALTACRDIIRKRIEYVDNFDPKADSEERDWPGFEKDVFRDLLGYALKDDSPSVYNVFRQKRVRKAGRGGGTGKADCTLGFYSRKKKAGDDDLVVVEFKAPNTRKLDEASDQLWDYLERDRARWGIVTNFNEISLYNVAKRRLKKQTFYLVVPDGLKDKKASLLDENELIKFLAILRKDRLLAPDGISETEKMLARQGVDEQQVEKEFYRKYYQLRIDLFNEIAAHNPDYAKAEKREERVTVTQKLLDRLIFIWFCEDSREELLPRDILQRLIADVMNREFRSDGDVWQAVRELFRAVDAGGGFDIPSGYNGELFKPDPRIDHLVIPNRIFEEKIKPIGEAYDFGHENELSVNILGHIFEQSISDLENLKGGTPISAKKTGRRKRDGVYYTPEYITRYIVEQALGGWLADRRKALGEAALPELTDEVVKKIPGWSKRKTATLRKPKLLKKTLTELGKAIGDDAILNKLSALKKEYRDEAELREVLAMFPEMAAWADVIVRAAMPEDRAIGMWQAHLEFWTDYQAVLREVRVLDPACGSGAFLIQAFDYLYAEGQRVNRRLAELGEDENQMGLFDLDRQILEHNLYGVDINAESVEITKLSLWLKTASRHKKLNNLFNNIRCGNSLIDDPAVAGEKAFKWEAAFPGIMENGGFDVIVGNPPYVRQESLTQYKPYFSENYKCYTSTTDLYAYFYEKGLSLLCSESFFSYISNNFFKTTGAGIQLRNYLKNNSRFISVTDFADLQIFEGVTTYPIIIVLKKSEDRCESFNYLRVRFENLVRLESSINKEAVQVEQPSLKEEGWIFEPKAFEELKKKIRKNPTVKTLFGKCYYGIKAGLNEAFIISEEKRQAFISQNPREAEMLKPFLEGKDLNKWLCSDAKKWLILFPKGWTSNISGQKGSENAWKYIKENFPGIAGHLGQYESKAVKRHDKGEFWWELRACAYYDLFESPKIVWPNLQEDNKFAFDNNKFYINAPSVILPVKNKALLCIVNSKLAWFFLKDICAIRSGGYVEMKPQYFEQLPIVLPDDDFPFIQKADIMLNLSAQLAFQKLTLSDYLTASLGIPKLTRKLRSPETLSFDEFIREVKKKKIRTENADIFEAAKGYFEAIAALRTRIDETDREIDQMVYRLYGLTDGEIHIVETACPK</sequence>
<evidence type="ECO:0000256" key="1">
    <source>
        <dbReference type="ARBA" id="ARBA00006594"/>
    </source>
</evidence>
<reference evidence="12" key="2">
    <citation type="submission" date="2019-01" db="EMBL/GenBank/DDBJ databases">
        <title>Genome sequence of Desulfonema ishimotonii strain Tokyo 01.</title>
        <authorList>
            <person name="Fukui M."/>
        </authorList>
    </citation>
    <scope>NUCLEOTIDE SEQUENCE [LARGE SCALE GENOMIC DNA]</scope>
    <source>
        <strain evidence="12">Tokyo 01</strain>
    </source>
</reference>
<dbReference type="Pfam" id="PF12950">
    <property type="entry name" value="TaqI_C"/>
    <property type="match status" value="1"/>
</dbReference>
<dbReference type="AlphaFoldDB" id="A0A401G225"/>
<keyword evidence="6" id="KW-0680">Restriction system</keyword>
<proteinExistence type="inferred from homology"/>
<comment type="similarity">
    <text evidence="1">Belongs to the N(4)/N(6)-methyltransferase family.</text>
</comment>
<evidence type="ECO:0000313" key="12">
    <source>
        <dbReference type="Proteomes" id="UP000288096"/>
    </source>
</evidence>
<reference evidence="12" key="1">
    <citation type="submission" date="2017-11" db="EMBL/GenBank/DDBJ databases">
        <authorList>
            <person name="Watanabe M."/>
            <person name="Kojima H."/>
        </authorList>
    </citation>
    <scope>NUCLEOTIDE SEQUENCE [LARGE SCALE GENOMIC DNA]</scope>
    <source>
        <strain evidence="12">Tokyo 01</strain>
    </source>
</reference>
<dbReference type="PANTHER" id="PTHR33841:SF5">
    <property type="entry name" value="DNA METHYLASE (MODIFICATION METHYLASE) (METHYLTRANSFERASE)-RELATED"/>
    <property type="match status" value="1"/>
</dbReference>
<evidence type="ECO:0000313" key="11">
    <source>
        <dbReference type="EMBL" id="GBC63279.1"/>
    </source>
</evidence>
<dbReference type="GO" id="GO:0009007">
    <property type="term" value="F:site-specific DNA-methyltransferase (adenine-specific) activity"/>
    <property type="evidence" value="ECO:0007669"/>
    <property type="project" value="UniProtKB-EC"/>
</dbReference>
<gene>
    <name evidence="11" type="ORF">DENIS_4273</name>
</gene>
<keyword evidence="3" id="KW-0489">Methyltransferase</keyword>
<evidence type="ECO:0000256" key="7">
    <source>
        <dbReference type="ARBA" id="ARBA00023125"/>
    </source>
</evidence>
<keyword evidence="5" id="KW-0949">S-adenosyl-L-methionine</keyword>
<evidence type="ECO:0000256" key="3">
    <source>
        <dbReference type="ARBA" id="ARBA00022603"/>
    </source>
</evidence>
<dbReference type="InterPro" id="IPR050953">
    <property type="entry name" value="N4_N6_ade-DNA_methylase"/>
</dbReference>
<feature type="domain" description="TaqI-like C-terminal specificity" evidence="10">
    <location>
        <begin position="886"/>
        <end position="1046"/>
    </location>
</feature>
<evidence type="ECO:0000256" key="6">
    <source>
        <dbReference type="ARBA" id="ARBA00022747"/>
    </source>
</evidence>
<dbReference type="GO" id="GO:0032259">
    <property type="term" value="P:methylation"/>
    <property type="evidence" value="ECO:0007669"/>
    <property type="project" value="UniProtKB-KW"/>
</dbReference>
<keyword evidence="12" id="KW-1185">Reference proteome</keyword>
<dbReference type="InterPro" id="IPR002052">
    <property type="entry name" value="DNA_methylase_N6_adenine_CS"/>
</dbReference>
<dbReference type="RefSeq" id="WP_208022629.1">
    <property type="nucleotide sequence ID" value="NZ_BEXT01000001.1"/>
</dbReference>
<evidence type="ECO:0000256" key="2">
    <source>
        <dbReference type="ARBA" id="ARBA00011900"/>
    </source>
</evidence>
<organism evidence="11 12">
    <name type="scientific">Desulfonema ishimotonii</name>
    <dbReference type="NCBI Taxonomy" id="45657"/>
    <lineage>
        <taxon>Bacteria</taxon>
        <taxon>Pseudomonadati</taxon>
        <taxon>Thermodesulfobacteriota</taxon>
        <taxon>Desulfobacteria</taxon>
        <taxon>Desulfobacterales</taxon>
        <taxon>Desulfococcaceae</taxon>
        <taxon>Desulfonema</taxon>
    </lineage>
</organism>
<dbReference type="PANTHER" id="PTHR33841">
    <property type="entry name" value="DNA METHYLTRANSFERASE YEEA-RELATED"/>
    <property type="match status" value="1"/>
</dbReference>
<dbReference type="InterPro" id="IPR025931">
    <property type="entry name" value="TaqI_C"/>
</dbReference>
<comment type="caution">
    <text evidence="11">The sequence shown here is derived from an EMBL/GenBank/DDBJ whole genome shotgun (WGS) entry which is preliminary data.</text>
</comment>
<dbReference type="InterPro" id="IPR011639">
    <property type="entry name" value="MethylTrfase_TaqI-like_dom"/>
</dbReference>
<keyword evidence="4" id="KW-0808">Transferase</keyword>
<protein>
    <recommendedName>
        <fullName evidence="2">site-specific DNA-methyltransferase (adenine-specific)</fullName>
        <ecNumber evidence="2">2.1.1.72</ecNumber>
    </recommendedName>
</protein>
<evidence type="ECO:0000256" key="8">
    <source>
        <dbReference type="ARBA" id="ARBA00047942"/>
    </source>
</evidence>